<proteinExistence type="predicted"/>
<gene>
    <name evidence="2" type="ORF">WA1_19720</name>
</gene>
<reference evidence="2 3" key="1">
    <citation type="journal article" date="2013" name="Genome Biol. Evol.">
        <title>Genomes of Stigonematalean cyanobacteria (subsection V) and the evolution of oxygenic photosynthesis from prokaryotes to plastids.</title>
        <authorList>
            <person name="Dagan T."/>
            <person name="Roettger M."/>
            <person name="Stucken K."/>
            <person name="Landan G."/>
            <person name="Koch R."/>
            <person name="Major P."/>
            <person name="Gould S.B."/>
            <person name="Goremykin V.V."/>
            <person name="Rippka R."/>
            <person name="Tandeau de Marsac N."/>
            <person name="Gugger M."/>
            <person name="Lockhart P.J."/>
            <person name="Allen J.F."/>
            <person name="Brune I."/>
            <person name="Maus I."/>
            <person name="Puhler A."/>
            <person name="Martin W.F."/>
        </authorList>
    </citation>
    <scope>NUCLEOTIDE SEQUENCE [LARGE SCALE GENOMIC DNA]</scope>
    <source>
        <strain evidence="2 3">PCC 7110</strain>
    </source>
</reference>
<comment type="caution">
    <text evidence="2">The sequence shown here is derived from an EMBL/GenBank/DDBJ whole genome shotgun (WGS) entry which is preliminary data.</text>
</comment>
<sequence>MQGNILVATVYLVNKDIDNILIFFISMISIFIAFLYFDDFVQAQHRKYLDSLIERRYVKSHKRKNGKYVKGYYRRKYK</sequence>
<protein>
    <submittedName>
        <fullName evidence="2">Uncharacterized protein</fullName>
    </submittedName>
</protein>
<evidence type="ECO:0000313" key="3">
    <source>
        <dbReference type="Proteomes" id="UP000076925"/>
    </source>
</evidence>
<name>A0A139XC36_9CYAN</name>
<evidence type="ECO:0000313" key="2">
    <source>
        <dbReference type="EMBL" id="KYC42213.1"/>
    </source>
</evidence>
<dbReference type="EMBL" id="ANNX02000020">
    <property type="protein sequence ID" value="KYC42213.1"/>
    <property type="molecule type" value="Genomic_DNA"/>
</dbReference>
<keyword evidence="1" id="KW-0472">Membrane</keyword>
<evidence type="ECO:0000256" key="1">
    <source>
        <dbReference type="SAM" id="Phobius"/>
    </source>
</evidence>
<keyword evidence="1" id="KW-1133">Transmembrane helix</keyword>
<feature type="transmembrane region" description="Helical" evidence="1">
    <location>
        <begin position="20"/>
        <end position="37"/>
    </location>
</feature>
<keyword evidence="1" id="KW-0812">Transmembrane</keyword>
<dbReference type="Proteomes" id="UP000076925">
    <property type="component" value="Unassembled WGS sequence"/>
</dbReference>
<keyword evidence="3" id="KW-1185">Reference proteome</keyword>
<dbReference type="AlphaFoldDB" id="A0A139XC36"/>
<organism evidence="2 3">
    <name type="scientific">Scytonema hofmannii PCC 7110</name>
    <dbReference type="NCBI Taxonomy" id="128403"/>
    <lineage>
        <taxon>Bacteria</taxon>
        <taxon>Bacillati</taxon>
        <taxon>Cyanobacteriota</taxon>
        <taxon>Cyanophyceae</taxon>
        <taxon>Nostocales</taxon>
        <taxon>Scytonemataceae</taxon>
        <taxon>Scytonema</taxon>
    </lineage>
</organism>
<accession>A0A139XC36</accession>